<dbReference type="OrthoDB" id="1695362at2759"/>
<dbReference type="InterPro" id="IPR039121">
    <property type="entry name" value="NUDT19"/>
</dbReference>
<evidence type="ECO:0000256" key="1">
    <source>
        <dbReference type="ARBA" id="ARBA00001936"/>
    </source>
</evidence>
<dbReference type="GO" id="GO:0005739">
    <property type="term" value="C:mitochondrion"/>
    <property type="evidence" value="ECO:0007669"/>
    <property type="project" value="TreeGrafter"/>
</dbReference>
<dbReference type="PANTHER" id="PTHR12318">
    <property type="entry name" value="TESTOSTERONE-REGULATED PROTEIN RP2"/>
    <property type="match status" value="1"/>
</dbReference>
<keyword evidence="6" id="KW-0464">Manganese</keyword>
<accession>A0A4P9X4Y2</accession>
<dbReference type="SUPFAM" id="SSF55811">
    <property type="entry name" value="Nudix"/>
    <property type="match status" value="1"/>
</dbReference>
<feature type="region of interest" description="Disordered" evidence="7">
    <location>
        <begin position="357"/>
        <end position="378"/>
    </location>
</feature>
<dbReference type="Gene3D" id="3.90.79.10">
    <property type="entry name" value="Nucleoside Triphosphate Pyrophosphohydrolase"/>
    <property type="match status" value="1"/>
</dbReference>
<evidence type="ECO:0008006" key="10">
    <source>
        <dbReference type="Google" id="ProtNLM"/>
    </source>
</evidence>
<keyword evidence="3" id="KW-0479">Metal-binding</keyword>
<dbReference type="Proteomes" id="UP000274922">
    <property type="component" value="Unassembled WGS sequence"/>
</dbReference>
<feature type="region of interest" description="Disordered" evidence="7">
    <location>
        <begin position="1"/>
        <end position="33"/>
    </location>
</feature>
<dbReference type="PANTHER" id="PTHR12318:SF0">
    <property type="entry name" value="ACYL-COENZYME A DIPHOSPHATASE NUDT19"/>
    <property type="match status" value="1"/>
</dbReference>
<keyword evidence="4" id="KW-0378">Hydrolase</keyword>
<reference evidence="9" key="1">
    <citation type="journal article" date="2018" name="Nat. Microbiol.">
        <title>Leveraging single-cell genomics to expand the fungal tree of life.</title>
        <authorList>
            <person name="Ahrendt S.R."/>
            <person name="Quandt C.A."/>
            <person name="Ciobanu D."/>
            <person name="Clum A."/>
            <person name="Salamov A."/>
            <person name="Andreopoulos B."/>
            <person name="Cheng J.F."/>
            <person name="Woyke T."/>
            <person name="Pelin A."/>
            <person name="Henrissat B."/>
            <person name="Reynolds N.K."/>
            <person name="Benny G.L."/>
            <person name="Smith M.E."/>
            <person name="James T.Y."/>
            <person name="Grigoriev I.V."/>
        </authorList>
    </citation>
    <scope>NUCLEOTIDE SEQUENCE [LARGE SCALE GENOMIC DNA]</scope>
    <source>
        <strain evidence="9">ATCC 52028</strain>
    </source>
</reference>
<dbReference type="InterPro" id="IPR015797">
    <property type="entry name" value="NUDIX_hydrolase-like_dom_sf"/>
</dbReference>
<evidence type="ECO:0000313" key="8">
    <source>
        <dbReference type="EMBL" id="RKP00153.1"/>
    </source>
</evidence>
<evidence type="ECO:0000313" key="9">
    <source>
        <dbReference type="Proteomes" id="UP000274922"/>
    </source>
</evidence>
<evidence type="ECO:0000256" key="5">
    <source>
        <dbReference type="ARBA" id="ARBA00022842"/>
    </source>
</evidence>
<gene>
    <name evidence="8" type="ORF">CXG81DRAFT_19848</name>
</gene>
<keyword evidence="5" id="KW-0460">Magnesium</keyword>
<dbReference type="AlphaFoldDB" id="A0A4P9X4Y2"/>
<evidence type="ECO:0000256" key="6">
    <source>
        <dbReference type="ARBA" id="ARBA00023211"/>
    </source>
</evidence>
<keyword evidence="9" id="KW-1185">Reference proteome</keyword>
<evidence type="ECO:0000256" key="3">
    <source>
        <dbReference type="ARBA" id="ARBA00022723"/>
    </source>
</evidence>
<evidence type="ECO:0000256" key="2">
    <source>
        <dbReference type="ARBA" id="ARBA00001946"/>
    </source>
</evidence>
<comment type="cofactor">
    <cofactor evidence="2">
        <name>Mg(2+)</name>
        <dbReference type="ChEBI" id="CHEBI:18420"/>
    </cofactor>
</comment>
<name>A0A4P9X4Y2_9FUNG</name>
<evidence type="ECO:0000256" key="4">
    <source>
        <dbReference type="ARBA" id="ARBA00022801"/>
    </source>
</evidence>
<comment type="cofactor">
    <cofactor evidence="1">
        <name>Mn(2+)</name>
        <dbReference type="ChEBI" id="CHEBI:29035"/>
    </cofactor>
</comment>
<organism evidence="8 9">
    <name type="scientific">Caulochytrium protostelioides</name>
    <dbReference type="NCBI Taxonomy" id="1555241"/>
    <lineage>
        <taxon>Eukaryota</taxon>
        <taxon>Fungi</taxon>
        <taxon>Fungi incertae sedis</taxon>
        <taxon>Chytridiomycota</taxon>
        <taxon>Chytridiomycota incertae sedis</taxon>
        <taxon>Chytridiomycetes</taxon>
        <taxon>Caulochytriales</taxon>
        <taxon>Caulochytriaceae</taxon>
        <taxon>Caulochytrium</taxon>
    </lineage>
</organism>
<evidence type="ECO:0000256" key="7">
    <source>
        <dbReference type="SAM" id="MobiDB-lite"/>
    </source>
</evidence>
<dbReference type="GO" id="GO:0046872">
    <property type="term" value="F:metal ion binding"/>
    <property type="evidence" value="ECO:0007669"/>
    <property type="project" value="UniProtKB-KW"/>
</dbReference>
<sequence>MRALHCDPVLRSPSDVAADGSARPTDQQTPAPLRPAAAVILCAPRSPQLRGDSPATDETTPGAFAVLLVRRNQRGAFGGLHVYPGGAIDPHDRAMAAAETPSPPLGDTPAMREVDAAAELAMVKVAAIRETLEEVGVAFIAPSAPSLASASAPASSALASPPPAASRSAVASFAAALETIRRTVHADGSQFAVACAAHGVRPATEALVPWARWATPANHAGARFDTWFLVALQAAGVGAVRPDGAELLDATWLRPAVALARAQRGAIKLLPPQWVTLQQLSRLSWAQLRTWHERQQGRDAVAQQRALPAIQPVKRALPGNPAGVGGEFLLNGDCEHPAPAEGPRGRYRVRMRWVPAEEPSSEGVADATPTSEPNLKPELKSGYLRIEWDDEHDRSRFPAKW</sequence>
<proteinExistence type="predicted"/>
<protein>
    <recommendedName>
        <fullName evidence="10">Nudix hydrolase domain-containing protein</fullName>
    </recommendedName>
</protein>
<dbReference type="GO" id="GO:0016818">
    <property type="term" value="F:hydrolase activity, acting on acid anhydrides, in phosphorus-containing anhydrides"/>
    <property type="evidence" value="ECO:0007669"/>
    <property type="project" value="InterPro"/>
</dbReference>
<dbReference type="STRING" id="1555241.A0A4P9X4Y2"/>
<dbReference type="EMBL" id="ML014232">
    <property type="protein sequence ID" value="RKP00153.1"/>
    <property type="molecule type" value="Genomic_DNA"/>
</dbReference>